<dbReference type="PANTHER" id="PTHR48050">
    <property type="entry name" value="STEROL 3-BETA-GLUCOSYLTRANSFERASE"/>
    <property type="match status" value="1"/>
</dbReference>
<dbReference type="InterPro" id="IPR050426">
    <property type="entry name" value="Glycosyltransferase_28"/>
</dbReference>
<dbReference type="SUPFAM" id="SSF53756">
    <property type="entry name" value="UDP-Glycosyltransferase/glycogen phosphorylase"/>
    <property type="match status" value="1"/>
</dbReference>
<dbReference type="EMBL" id="AP018176">
    <property type="protein sequence ID" value="BAY20077.1"/>
    <property type="molecule type" value="Genomic_DNA"/>
</dbReference>
<geneLocation type="plasmid" evidence="2">
    <name>Plasmid2 dna</name>
</geneLocation>
<sequence>MQPYCALGMGLKCAGHEVTVSSKPIPYKEASEKTLAAAIEVVVGNEGMQSKAFELGEKIQGKDGVANAVEAFHRHLGLMG</sequence>
<keyword evidence="2" id="KW-1185">Reference proteome</keyword>
<dbReference type="Proteomes" id="UP000218287">
    <property type="component" value="Plasmid Plasmid2 dna"/>
</dbReference>
<reference evidence="1 2" key="1">
    <citation type="submission" date="2017-06" db="EMBL/GenBank/DDBJ databases">
        <title>Genome sequencing of cyanobaciteial culture collection at National Institute for Environmental Studies (NIES).</title>
        <authorList>
            <person name="Hirose Y."/>
            <person name="Shimura Y."/>
            <person name="Fujisawa T."/>
            <person name="Nakamura Y."/>
            <person name="Kawachi M."/>
        </authorList>
    </citation>
    <scope>NUCLEOTIDE SEQUENCE [LARGE SCALE GENOMIC DNA]</scope>
    <source>
        <strain evidence="1 2">NIES-21</strain>
        <plasmid evidence="2">Plasmid2 dna</plasmid>
    </source>
</reference>
<dbReference type="AlphaFoldDB" id="A0A1Z4GRG2"/>
<organism evidence="1 2">
    <name type="scientific">Anabaenopsis circularis NIES-21</name>
    <dbReference type="NCBI Taxonomy" id="1085406"/>
    <lineage>
        <taxon>Bacteria</taxon>
        <taxon>Bacillati</taxon>
        <taxon>Cyanobacteriota</taxon>
        <taxon>Cyanophyceae</taxon>
        <taxon>Nostocales</taxon>
        <taxon>Nodulariaceae</taxon>
        <taxon>Anabaenopsis</taxon>
    </lineage>
</organism>
<proteinExistence type="predicted"/>
<dbReference type="PANTHER" id="PTHR48050:SF13">
    <property type="entry name" value="STEROL 3-BETA-GLUCOSYLTRANSFERASE UGT80A2"/>
    <property type="match status" value="1"/>
</dbReference>
<name>A0A1Z4GRG2_9CYAN</name>
<evidence type="ECO:0000313" key="1">
    <source>
        <dbReference type="EMBL" id="BAY20077.1"/>
    </source>
</evidence>
<protein>
    <submittedName>
        <fullName evidence="1">Uncharacterized protein</fullName>
    </submittedName>
</protein>
<gene>
    <name evidence="1" type="ORF">NIES21_59470</name>
</gene>
<keyword evidence="1" id="KW-0614">Plasmid</keyword>
<accession>A0A1Z4GRG2</accession>
<evidence type="ECO:0000313" key="2">
    <source>
        <dbReference type="Proteomes" id="UP000218287"/>
    </source>
</evidence>